<dbReference type="InterPro" id="IPR001034">
    <property type="entry name" value="DeoR_HTH"/>
</dbReference>
<dbReference type="OrthoDB" id="9816363at2"/>
<protein>
    <submittedName>
        <fullName evidence="1">Lactose phosphotransferase system repressor</fullName>
    </submittedName>
</protein>
<dbReference type="STRING" id="1458307.OSB_25450"/>
<dbReference type="SMART" id="SM01134">
    <property type="entry name" value="DeoRC"/>
    <property type="match status" value="1"/>
</dbReference>
<organism evidence="1 2">
    <name type="scientific">Octadecabacter temperatus</name>
    <dbReference type="NCBI Taxonomy" id="1458307"/>
    <lineage>
        <taxon>Bacteria</taxon>
        <taxon>Pseudomonadati</taxon>
        <taxon>Pseudomonadota</taxon>
        <taxon>Alphaproteobacteria</taxon>
        <taxon>Rhodobacterales</taxon>
        <taxon>Roseobacteraceae</taxon>
        <taxon>Octadecabacter</taxon>
    </lineage>
</organism>
<dbReference type="GO" id="GO:0003700">
    <property type="term" value="F:DNA-binding transcription factor activity"/>
    <property type="evidence" value="ECO:0007669"/>
    <property type="project" value="InterPro"/>
</dbReference>
<dbReference type="SMART" id="SM00420">
    <property type="entry name" value="HTH_DEOR"/>
    <property type="match status" value="1"/>
</dbReference>
<dbReference type="SUPFAM" id="SSF100950">
    <property type="entry name" value="NagB/RpiA/CoA transferase-like"/>
    <property type="match status" value="1"/>
</dbReference>
<dbReference type="PROSITE" id="PS00894">
    <property type="entry name" value="HTH_DEOR_1"/>
    <property type="match status" value="1"/>
</dbReference>
<reference evidence="1 2" key="1">
    <citation type="journal article" date="2015" name="Genome Announc.">
        <title>Closed Genome Sequence of Octadecabacter temperatus SB1, the First Mesophilic Species of the Genus Octadecabacter.</title>
        <authorList>
            <person name="Voget S."/>
            <person name="Billerbeck S."/>
            <person name="Simon M."/>
            <person name="Daniel R."/>
        </authorList>
    </citation>
    <scope>NUCLEOTIDE SEQUENCE [LARGE SCALE GENOMIC DNA]</scope>
    <source>
        <strain evidence="1 2">SB1</strain>
    </source>
</reference>
<dbReference type="AlphaFoldDB" id="A0A0K0Y859"/>
<dbReference type="InterPro" id="IPR037171">
    <property type="entry name" value="NagB/RpiA_transferase-like"/>
</dbReference>
<dbReference type="Proteomes" id="UP000067444">
    <property type="component" value="Chromosome"/>
</dbReference>
<gene>
    <name evidence="1" type="primary">lacR</name>
    <name evidence="1" type="ORF">OSB_25450</name>
</gene>
<dbReference type="GO" id="GO:0016740">
    <property type="term" value="F:transferase activity"/>
    <property type="evidence" value="ECO:0007669"/>
    <property type="project" value="UniProtKB-KW"/>
</dbReference>
<dbReference type="PRINTS" id="PR00037">
    <property type="entry name" value="HTHLACR"/>
</dbReference>
<dbReference type="InterPro" id="IPR036390">
    <property type="entry name" value="WH_DNA-bd_sf"/>
</dbReference>
<dbReference type="Pfam" id="PF00455">
    <property type="entry name" value="DeoRC"/>
    <property type="match status" value="1"/>
</dbReference>
<keyword evidence="2" id="KW-1185">Reference proteome</keyword>
<accession>A0A0K0Y859</accession>
<dbReference type="PANTHER" id="PTHR30363">
    <property type="entry name" value="HTH-TYPE TRANSCRIPTIONAL REGULATOR SRLR-RELATED"/>
    <property type="match status" value="1"/>
</dbReference>
<evidence type="ECO:0000313" key="1">
    <source>
        <dbReference type="EMBL" id="AKS47076.1"/>
    </source>
</evidence>
<sequence>MTEDRQSKLLLLLLSQGQKSVHDIVVALNASPATVRRDLSELEQSGRIERLHGGARIATGSQKELAFSAREDNQIAAKRAIANAASALIQPNEAIFLDAGTTVLQLARHIKSNSVPINVFTNGLVIAQELAHVAHVNVTLIGGRVRSENLSMVGPAAIAMLDSLWFDRLFLGASAIDLGGHITSLDADEAATNAQMVARSASLVVLADGTKFNTRITHAVTKLGEGNHLISDAKPTGAFGAFIDAADVSFTQSGKPATLRVSHG</sequence>
<name>A0A0K0Y859_9RHOB</name>
<dbReference type="Gene3D" id="3.40.50.1360">
    <property type="match status" value="1"/>
</dbReference>
<dbReference type="EMBL" id="CP012160">
    <property type="protein sequence ID" value="AKS47076.1"/>
    <property type="molecule type" value="Genomic_DNA"/>
</dbReference>
<dbReference type="InterPro" id="IPR036388">
    <property type="entry name" value="WH-like_DNA-bd_sf"/>
</dbReference>
<dbReference type="KEGG" id="otm:OSB_25450"/>
<dbReference type="PANTHER" id="PTHR30363:SF44">
    <property type="entry name" value="AGA OPERON TRANSCRIPTIONAL REPRESSOR-RELATED"/>
    <property type="match status" value="1"/>
</dbReference>
<dbReference type="RefSeq" id="WP_074202302.1">
    <property type="nucleotide sequence ID" value="NZ_CP012160.1"/>
</dbReference>
<dbReference type="InterPro" id="IPR014036">
    <property type="entry name" value="DeoR-like_C"/>
</dbReference>
<proteinExistence type="predicted"/>
<dbReference type="Pfam" id="PF08220">
    <property type="entry name" value="HTH_DeoR"/>
    <property type="match status" value="1"/>
</dbReference>
<evidence type="ECO:0000313" key="2">
    <source>
        <dbReference type="Proteomes" id="UP000067444"/>
    </source>
</evidence>
<dbReference type="PROSITE" id="PS51000">
    <property type="entry name" value="HTH_DEOR_2"/>
    <property type="match status" value="1"/>
</dbReference>
<dbReference type="SUPFAM" id="SSF46785">
    <property type="entry name" value="Winged helix' DNA-binding domain"/>
    <property type="match status" value="1"/>
</dbReference>
<dbReference type="InterPro" id="IPR018356">
    <property type="entry name" value="Tscrpt_reg_HTH_DeoR_CS"/>
</dbReference>
<dbReference type="Gene3D" id="1.10.10.10">
    <property type="entry name" value="Winged helix-like DNA-binding domain superfamily/Winged helix DNA-binding domain"/>
    <property type="match status" value="1"/>
</dbReference>
<dbReference type="InterPro" id="IPR050313">
    <property type="entry name" value="Carb_Metab_HTH_regulators"/>
</dbReference>
<keyword evidence="1" id="KW-0808">Transferase</keyword>
<dbReference type="PATRIC" id="fig|1458307.3.peg.2572"/>